<dbReference type="EMBL" id="JBHRSX010000091">
    <property type="protein sequence ID" value="MFC3203414.1"/>
    <property type="molecule type" value="Genomic_DNA"/>
</dbReference>
<keyword evidence="2" id="KW-0808">Transferase</keyword>
<dbReference type="SUPFAM" id="SSF69593">
    <property type="entry name" value="Glycerol-3-phosphate (1)-acyltransferase"/>
    <property type="match status" value="1"/>
</dbReference>
<proteinExistence type="predicted"/>
<dbReference type="SMART" id="SM00563">
    <property type="entry name" value="PlsC"/>
    <property type="match status" value="1"/>
</dbReference>
<keyword evidence="3 5" id="KW-0012">Acyltransferase</keyword>
<evidence type="ECO:0000313" key="5">
    <source>
        <dbReference type="EMBL" id="MFC3203414.1"/>
    </source>
</evidence>
<dbReference type="Pfam" id="PF01553">
    <property type="entry name" value="Acyltransferase"/>
    <property type="match status" value="1"/>
</dbReference>
<dbReference type="Proteomes" id="UP001595477">
    <property type="component" value="Unassembled WGS sequence"/>
</dbReference>
<dbReference type="PANTHER" id="PTHR10434:SF9">
    <property type="entry name" value="PHOSPHOLIPID_GLYCEROL ACYLTRANSFERASE DOMAIN-CONTAINING PROTEIN"/>
    <property type="match status" value="1"/>
</dbReference>
<gene>
    <name evidence="5" type="ORF">ACFOEW_16520</name>
</gene>
<reference evidence="6" key="1">
    <citation type="journal article" date="2019" name="Int. J. Syst. Evol. Microbiol.">
        <title>The Global Catalogue of Microorganisms (GCM) 10K type strain sequencing project: providing services to taxonomists for standard genome sequencing and annotation.</title>
        <authorList>
            <consortium name="The Broad Institute Genomics Platform"/>
            <consortium name="The Broad Institute Genome Sequencing Center for Infectious Disease"/>
            <person name="Wu L."/>
            <person name="Ma J."/>
        </authorList>
    </citation>
    <scope>NUCLEOTIDE SEQUENCE [LARGE SCALE GENOMIC DNA]</scope>
    <source>
        <strain evidence="6">KCTC 52449</strain>
    </source>
</reference>
<evidence type="ECO:0000313" key="6">
    <source>
        <dbReference type="Proteomes" id="UP001595477"/>
    </source>
</evidence>
<evidence type="ECO:0000259" key="4">
    <source>
        <dbReference type="SMART" id="SM00563"/>
    </source>
</evidence>
<comment type="caution">
    <text evidence="5">The sequence shown here is derived from an EMBL/GenBank/DDBJ whole genome shotgun (WGS) entry which is preliminary data.</text>
</comment>
<dbReference type="GO" id="GO:0016746">
    <property type="term" value="F:acyltransferase activity"/>
    <property type="evidence" value="ECO:0007669"/>
    <property type="project" value="UniProtKB-KW"/>
</dbReference>
<evidence type="ECO:0000256" key="3">
    <source>
        <dbReference type="ARBA" id="ARBA00023315"/>
    </source>
</evidence>
<evidence type="ECO:0000256" key="1">
    <source>
        <dbReference type="ARBA" id="ARBA00005189"/>
    </source>
</evidence>
<dbReference type="RefSeq" id="WP_241155778.1">
    <property type="nucleotide sequence ID" value="NZ_JBHRSX010000091.1"/>
</dbReference>
<dbReference type="InterPro" id="IPR002123">
    <property type="entry name" value="Plipid/glycerol_acylTrfase"/>
</dbReference>
<comment type="pathway">
    <text evidence="1">Lipid metabolism.</text>
</comment>
<organism evidence="5 6">
    <name type="scientific">Alteromonas oceani</name>
    <dbReference type="NCBI Taxonomy" id="2071609"/>
    <lineage>
        <taxon>Bacteria</taxon>
        <taxon>Pseudomonadati</taxon>
        <taxon>Pseudomonadota</taxon>
        <taxon>Gammaproteobacteria</taxon>
        <taxon>Alteromonadales</taxon>
        <taxon>Alteromonadaceae</taxon>
        <taxon>Alteromonas/Salinimonas group</taxon>
        <taxon>Alteromonas</taxon>
    </lineage>
</organism>
<accession>A0ABV7K362</accession>
<dbReference type="PANTHER" id="PTHR10434">
    <property type="entry name" value="1-ACYL-SN-GLYCEROL-3-PHOSPHATE ACYLTRANSFERASE"/>
    <property type="match status" value="1"/>
</dbReference>
<sequence>MQSFKAPLPESVPQYPVGMWGTCCRWWLDKRGWTVQGSLANHPKMVLAVGPHTSNWDFIIGVMFKLALGLDVAFLGKHTLFEGPLGGLMRRLGGIAVDRSKAHGVVGEVAGRISRSEQLLLALAPEGTRKAVYPWKSGFLYIAQTARIPIQCVGLDYQQKTLVFGPVLTVSKDVTVSMESVYSFYRTVTAKYPQQTITEPNA</sequence>
<evidence type="ECO:0000256" key="2">
    <source>
        <dbReference type="ARBA" id="ARBA00022679"/>
    </source>
</evidence>
<feature type="domain" description="Phospholipid/glycerol acyltransferase" evidence="4">
    <location>
        <begin position="46"/>
        <end position="158"/>
    </location>
</feature>
<protein>
    <submittedName>
        <fullName evidence="5">1-acyl-sn-glycerol-3-phosphate acyltransferase</fullName>
    </submittedName>
</protein>
<keyword evidence="6" id="KW-1185">Reference proteome</keyword>
<name>A0ABV7K362_9ALTE</name>